<dbReference type="AlphaFoldDB" id="A0AAN7MRQ7"/>
<evidence type="ECO:0000313" key="2">
    <source>
        <dbReference type="Proteomes" id="UP001333110"/>
    </source>
</evidence>
<gene>
    <name evidence="1" type="ORF">QYF61_009097</name>
</gene>
<keyword evidence="2" id="KW-1185">Reference proteome</keyword>
<comment type="caution">
    <text evidence="1">The sequence shown here is derived from an EMBL/GenBank/DDBJ whole genome shotgun (WGS) entry which is preliminary data.</text>
</comment>
<dbReference type="Proteomes" id="UP001333110">
    <property type="component" value="Unassembled WGS sequence"/>
</dbReference>
<dbReference type="EMBL" id="JAUNZN010000015">
    <property type="protein sequence ID" value="KAK4812205.1"/>
    <property type="molecule type" value="Genomic_DNA"/>
</dbReference>
<protein>
    <submittedName>
        <fullName evidence="1">Uncharacterized protein</fullName>
    </submittedName>
</protein>
<proteinExistence type="predicted"/>
<name>A0AAN7MRQ7_MYCAM</name>
<organism evidence="1 2">
    <name type="scientific">Mycteria americana</name>
    <name type="common">Wood stork</name>
    <dbReference type="NCBI Taxonomy" id="33587"/>
    <lineage>
        <taxon>Eukaryota</taxon>
        <taxon>Metazoa</taxon>
        <taxon>Chordata</taxon>
        <taxon>Craniata</taxon>
        <taxon>Vertebrata</taxon>
        <taxon>Euteleostomi</taxon>
        <taxon>Archelosauria</taxon>
        <taxon>Archosauria</taxon>
        <taxon>Dinosauria</taxon>
        <taxon>Saurischia</taxon>
        <taxon>Theropoda</taxon>
        <taxon>Coelurosauria</taxon>
        <taxon>Aves</taxon>
        <taxon>Neognathae</taxon>
        <taxon>Neoaves</taxon>
        <taxon>Aequornithes</taxon>
        <taxon>Ciconiiformes</taxon>
        <taxon>Ciconiidae</taxon>
        <taxon>Mycteria</taxon>
    </lineage>
</organism>
<evidence type="ECO:0000313" key="1">
    <source>
        <dbReference type="EMBL" id="KAK4812205.1"/>
    </source>
</evidence>
<reference evidence="1 2" key="1">
    <citation type="journal article" date="2023" name="J. Hered.">
        <title>Chromosome-level genome of the wood stork (Mycteria americana) provides insight into avian chromosome evolution.</title>
        <authorList>
            <person name="Flamio R. Jr."/>
            <person name="Ramstad K.M."/>
        </authorList>
    </citation>
    <scope>NUCLEOTIDE SEQUENCE [LARGE SCALE GENOMIC DNA]</scope>
    <source>
        <strain evidence="1">JAX WOST 10</strain>
    </source>
</reference>
<accession>A0AAN7MRQ7</accession>
<sequence>MGKLRKGVEKFSWGLWGAAERRRAWGCGRWGLDLREERRNEGRGEAWRQVSPPVAEPAEEFVLCLTLLGYVHRASGMLVERGEVLQPSDHLHSPPLDLLQQVHVLMLGAPELDAVLQPRIRLAFWAADAHCWVMLSFSSTSTPKSFSLGLLSIHSLPSLYLCLGLP</sequence>